<reference evidence="2" key="2">
    <citation type="submission" date="2010-03" db="EMBL/GenBank/DDBJ databases">
        <title>The genome sequence of Coccidioides posadasii strain Silveira.</title>
        <authorList>
            <consortium name="The Broad Institute Genome Sequencing Center for Infectious Disease"/>
            <person name="Neafsey D."/>
            <person name="Orbach M."/>
            <person name="Henn M.R."/>
            <person name="Cole G.T."/>
            <person name="Galgiani J."/>
            <person name="Gardner M.J."/>
            <person name="Kirkland T.N."/>
            <person name="Taylor J.W."/>
            <person name="Young S.K."/>
            <person name="Zeng Q."/>
            <person name="Koehrsen M."/>
            <person name="Alvarado L."/>
            <person name="Berlin A."/>
            <person name="Borenstein D."/>
            <person name="Chapman S.B."/>
            <person name="Chen Z."/>
            <person name="Engels R."/>
            <person name="Freedman E."/>
            <person name="Gellesch M."/>
            <person name="Goldberg J."/>
            <person name="Griggs A."/>
            <person name="Gujja S."/>
            <person name="Heilman E."/>
            <person name="Heiman D."/>
            <person name="Howarth C."/>
            <person name="Jen D."/>
            <person name="Larson L."/>
            <person name="Mehta T."/>
            <person name="Neiman D."/>
            <person name="Park D."/>
            <person name="Pearson M."/>
            <person name="Richards J."/>
            <person name="Roberts A."/>
            <person name="Saif S."/>
            <person name="Shea T."/>
            <person name="Shenoy N."/>
            <person name="Sisk P."/>
            <person name="Stolte C."/>
            <person name="Sykes S."/>
            <person name="Walk T."/>
            <person name="White J."/>
            <person name="Yandava C."/>
            <person name="Haas B."/>
            <person name="Nusbaum C."/>
            <person name="Birren B."/>
        </authorList>
    </citation>
    <scope>NUCLEOTIDE SEQUENCE [LARGE SCALE GENOMIC DNA]</scope>
    <source>
        <strain evidence="2">RMSCC 757 / Silveira</strain>
    </source>
</reference>
<evidence type="ECO:0000313" key="2">
    <source>
        <dbReference type="Proteomes" id="UP000002497"/>
    </source>
</evidence>
<evidence type="ECO:0000313" key="1">
    <source>
        <dbReference type="EMBL" id="EFW13652.1"/>
    </source>
</evidence>
<name>E9DIP8_COCPS</name>
<keyword evidence="2" id="KW-1185">Reference proteome</keyword>
<sequence>MDFSAVVNTSKPNKLAFDSPSGYIKSLVEQSRPNNTLPPGINEEEILSISIGPHQWYRLEAELDPGEAESFPKFLYDPSTSQLSVEDALISGKRMLILEVVLAGTYDHLVKSAKLWLEGRQDVQRVLLVELTDGSEYHCPIENPPAAVLESFALPTRGPGSRRRIPL</sequence>
<organism evidence="2">
    <name type="scientific">Coccidioides posadasii (strain RMSCC 757 / Silveira)</name>
    <name type="common">Valley fever fungus</name>
    <dbReference type="NCBI Taxonomy" id="443226"/>
    <lineage>
        <taxon>Eukaryota</taxon>
        <taxon>Fungi</taxon>
        <taxon>Dikarya</taxon>
        <taxon>Ascomycota</taxon>
        <taxon>Pezizomycotina</taxon>
        <taxon>Eurotiomycetes</taxon>
        <taxon>Eurotiomycetidae</taxon>
        <taxon>Onygenales</taxon>
        <taxon>Onygenaceae</taxon>
        <taxon>Coccidioides</taxon>
    </lineage>
</organism>
<dbReference type="Proteomes" id="UP000002497">
    <property type="component" value="Unassembled WGS sequence"/>
</dbReference>
<gene>
    <name evidence="1" type="ORF">CPSG_09691</name>
</gene>
<proteinExistence type="predicted"/>
<dbReference type="EMBL" id="GL636512">
    <property type="protein sequence ID" value="EFW13652.1"/>
    <property type="molecule type" value="Genomic_DNA"/>
</dbReference>
<accession>E9DIP8</accession>
<dbReference type="VEuPathDB" id="FungiDB:CPSG_09691"/>
<reference evidence="2" key="1">
    <citation type="journal article" date="2010" name="Genome Res.">
        <title>Population genomic sequencing of Coccidioides fungi reveals recent hybridization and transposon control.</title>
        <authorList>
            <person name="Neafsey D.E."/>
            <person name="Barker B.M."/>
            <person name="Sharpton T.J."/>
            <person name="Stajich J.E."/>
            <person name="Park D.J."/>
            <person name="Whiston E."/>
            <person name="Hung C.-Y."/>
            <person name="McMahan C."/>
            <person name="White J."/>
            <person name="Sykes S."/>
            <person name="Heiman D."/>
            <person name="Young S."/>
            <person name="Zeng Q."/>
            <person name="Abouelleil A."/>
            <person name="Aftuck L."/>
            <person name="Bessette D."/>
            <person name="Brown A."/>
            <person name="FitzGerald M."/>
            <person name="Lui A."/>
            <person name="Macdonald J.P."/>
            <person name="Priest M."/>
            <person name="Orbach M.J."/>
            <person name="Galgiani J.N."/>
            <person name="Kirkland T.N."/>
            <person name="Cole G.T."/>
            <person name="Birren B.W."/>
            <person name="Henn M.R."/>
            <person name="Taylor J.W."/>
            <person name="Rounsley S.D."/>
        </authorList>
    </citation>
    <scope>NUCLEOTIDE SEQUENCE [LARGE SCALE GENOMIC DNA]</scope>
    <source>
        <strain evidence="2">RMSCC 757 / Silveira</strain>
    </source>
</reference>
<dbReference type="HOGENOM" id="CLU_1594373_0_0_1"/>
<protein>
    <submittedName>
        <fullName evidence="1">Predicted protein</fullName>
    </submittedName>
</protein>
<dbReference type="AlphaFoldDB" id="E9DIP8"/>